<feature type="compositionally biased region" description="Pro residues" evidence="1">
    <location>
        <begin position="199"/>
        <end position="209"/>
    </location>
</feature>
<keyword evidence="3" id="KW-1185">Reference proteome</keyword>
<proteinExistence type="predicted"/>
<reference evidence="2 3" key="1">
    <citation type="submission" date="2015-08" db="EMBL/GenBank/DDBJ databases">
        <title>Next Generation Sequencing and Analysis of the Genome of Puccinia sorghi L Schw, the Causal Agent of Maize Common Rust.</title>
        <authorList>
            <person name="Rochi L."/>
            <person name="Burguener G."/>
            <person name="Darino M."/>
            <person name="Turjanski A."/>
            <person name="Kreff E."/>
            <person name="Dieguez M.J."/>
            <person name="Sacco F."/>
        </authorList>
    </citation>
    <scope>NUCLEOTIDE SEQUENCE [LARGE SCALE GENOMIC DNA]</scope>
    <source>
        <strain evidence="2 3">RO10H11247</strain>
    </source>
</reference>
<evidence type="ECO:0000313" key="3">
    <source>
        <dbReference type="Proteomes" id="UP000037035"/>
    </source>
</evidence>
<comment type="caution">
    <text evidence="2">The sequence shown here is derived from an EMBL/GenBank/DDBJ whole genome shotgun (WGS) entry which is preliminary data.</text>
</comment>
<evidence type="ECO:0000256" key="1">
    <source>
        <dbReference type="SAM" id="MobiDB-lite"/>
    </source>
</evidence>
<gene>
    <name evidence="2" type="ORF">VP01_1240g2</name>
</gene>
<protein>
    <submittedName>
        <fullName evidence="2">Putative signal peptide protein</fullName>
    </submittedName>
</protein>
<evidence type="ECO:0000313" key="2">
    <source>
        <dbReference type="EMBL" id="KNZ62656.1"/>
    </source>
</evidence>
<organism evidence="2 3">
    <name type="scientific">Puccinia sorghi</name>
    <dbReference type="NCBI Taxonomy" id="27349"/>
    <lineage>
        <taxon>Eukaryota</taxon>
        <taxon>Fungi</taxon>
        <taxon>Dikarya</taxon>
        <taxon>Basidiomycota</taxon>
        <taxon>Pucciniomycotina</taxon>
        <taxon>Pucciniomycetes</taxon>
        <taxon>Pucciniales</taxon>
        <taxon>Pucciniaceae</taxon>
        <taxon>Puccinia</taxon>
    </lineage>
</organism>
<feature type="region of interest" description="Disordered" evidence="1">
    <location>
        <begin position="197"/>
        <end position="221"/>
    </location>
</feature>
<dbReference type="EMBL" id="LAVV01002677">
    <property type="protein sequence ID" value="KNZ62656.1"/>
    <property type="molecule type" value="Genomic_DNA"/>
</dbReference>
<feature type="compositionally biased region" description="Polar residues" evidence="1">
    <location>
        <begin position="248"/>
        <end position="262"/>
    </location>
</feature>
<dbReference type="Proteomes" id="UP000037035">
    <property type="component" value="Unassembled WGS sequence"/>
</dbReference>
<sequence length="356" mass="39320">MLIIKIFLTLLHSHSFSWMLNIHLLGPVISIGITMNKCVLPLNEDMDTVNNYNAQNLQHMRGCPSQMNQYQDISQIDLIGYSSTRPPSQDISSNIPMIQINKISNRLITQPQIHQITSSLIPPPHPIWGSRTQYPLWGNSCQVPEGVTRSLHPQHFQLAGHTAWASSERVALAPNLPSLTLQFFPSQLHLELRSLAFPRPSPASQPPASNPTQASLAPTPPNFGSALRFHFPAPDLCDRARLLALGNSTSASKTQPTPSSTHKPPLASQEAAANVPDPDHKDEDTGIQNVIAAPSAGEDDMAHSLMRWMNCITNFKEISTNWRCGNSKRPVHTEGPQDGTKSEILIHIQIQRSKQP</sequence>
<dbReference type="VEuPathDB" id="FungiDB:VP01_1240g2"/>
<dbReference type="AlphaFoldDB" id="A0A0L6VPM8"/>
<feature type="region of interest" description="Disordered" evidence="1">
    <location>
        <begin position="248"/>
        <end position="282"/>
    </location>
</feature>
<name>A0A0L6VPM8_9BASI</name>
<accession>A0A0L6VPM8</accession>